<gene>
    <name evidence="4" type="ordered locus">Caur_3015</name>
</gene>
<dbReference type="Proteomes" id="UP000002008">
    <property type="component" value="Chromosome"/>
</dbReference>
<dbReference type="PANTHER" id="PTHR47816:SF4">
    <property type="entry name" value="RIBOSOMAL RNA SMALL SUBUNIT METHYLTRANSFERASE C"/>
    <property type="match status" value="1"/>
</dbReference>
<reference evidence="5" key="1">
    <citation type="journal article" date="2011" name="BMC Genomics">
        <title>Complete genome sequence of the filamentous anoxygenic phototrophic bacterium Chloroflexus aurantiacus.</title>
        <authorList>
            <person name="Tang K.H."/>
            <person name="Barry K."/>
            <person name="Chertkov O."/>
            <person name="Dalin E."/>
            <person name="Han C.S."/>
            <person name="Hauser L.J."/>
            <person name="Honchak B.M."/>
            <person name="Karbach L.E."/>
            <person name="Land M.L."/>
            <person name="Lapidus A."/>
            <person name="Larimer F.W."/>
            <person name="Mikhailova N."/>
            <person name="Pitluck S."/>
            <person name="Pierson B.K."/>
            <person name="Blankenship R.E."/>
        </authorList>
    </citation>
    <scope>NUCLEOTIDE SEQUENCE [LARGE SCALE GENOMIC DNA]</scope>
    <source>
        <strain evidence="5">ATCC 29366 / DSM 635 / J-10-fl</strain>
    </source>
</reference>
<accession>A9WGP8</accession>
<dbReference type="PATRIC" id="fig|324602.8.peg.3416"/>
<dbReference type="PANTHER" id="PTHR47816">
    <property type="entry name" value="RIBOSOMAL RNA SMALL SUBUNIT METHYLTRANSFERASE C"/>
    <property type="match status" value="1"/>
</dbReference>
<dbReference type="STRING" id="324602.Caur_3015"/>
<dbReference type="GO" id="GO:0008990">
    <property type="term" value="F:rRNA (guanine-N2-)-methyltransferase activity"/>
    <property type="evidence" value="ECO:0000318"/>
    <property type="project" value="GO_Central"/>
</dbReference>
<dbReference type="Pfam" id="PF05175">
    <property type="entry name" value="MTS"/>
    <property type="match status" value="1"/>
</dbReference>
<dbReference type="EnsemblBacteria" id="ABY36214">
    <property type="protein sequence ID" value="ABY36214"/>
    <property type="gene ID" value="Caur_3015"/>
</dbReference>
<dbReference type="FunCoup" id="A9WGP8">
    <property type="interactions" value="102"/>
</dbReference>
<name>A9WGP8_CHLAA</name>
<dbReference type="CDD" id="cd02440">
    <property type="entry name" value="AdoMet_MTases"/>
    <property type="match status" value="1"/>
</dbReference>
<proteinExistence type="predicted"/>
<dbReference type="SUPFAM" id="SSF53335">
    <property type="entry name" value="S-adenosyl-L-methionine-dependent methyltransferases"/>
    <property type="match status" value="1"/>
</dbReference>
<evidence type="ECO:0000313" key="4">
    <source>
        <dbReference type="EMBL" id="ABY36214.1"/>
    </source>
</evidence>
<evidence type="ECO:0000256" key="1">
    <source>
        <dbReference type="ARBA" id="ARBA00022603"/>
    </source>
</evidence>
<feature type="domain" description="Methyltransferase small" evidence="3">
    <location>
        <begin position="29"/>
        <end position="167"/>
    </location>
</feature>
<keyword evidence="2" id="KW-0808">Transferase</keyword>
<dbReference type="AlphaFoldDB" id="A9WGP8"/>
<dbReference type="HOGENOM" id="CLU_018398_7_2_0"/>
<dbReference type="RefSeq" id="WP_012258867.1">
    <property type="nucleotide sequence ID" value="NC_010175.1"/>
</dbReference>
<dbReference type="EMBL" id="CP000909">
    <property type="protein sequence ID" value="ABY36214.1"/>
    <property type="molecule type" value="Genomic_DNA"/>
</dbReference>
<evidence type="ECO:0000313" key="5">
    <source>
        <dbReference type="Proteomes" id="UP000002008"/>
    </source>
</evidence>
<keyword evidence="1 4" id="KW-0489">Methyltransferase</keyword>
<dbReference type="eggNOG" id="COG2813">
    <property type="taxonomic scope" value="Bacteria"/>
</dbReference>
<evidence type="ECO:0000259" key="3">
    <source>
        <dbReference type="Pfam" id="PF05175"/>
    </source>
</evidence>
<dbReference type="Gene3D" id="3.40.50.150">
    <property type="entry name" value="Vaccinia Virus protein VP39"/>
    <property type="match status" value="1"/>
</dbReference>
<dbReference type="KEGG" id="cau:Caur_3015"/>
<organism evidence="4 5">
    <name type="scientific">Chloroflexus aurantiacus (strain ATCC 29366 / DSM 635 / J-10-fl)</name>
    <dbReference type="NCBI Taxonomy" id="324602"/>
    <lineage>
        <taxon>Bacteria</taxon>
        <taxon>Bacillati</taxon>
        <taxon>Chloroflexota</taxon>
        <taxon>Chloroflexia</taxon>
        <taxon>Chloroflexales</taxon>
        <taxon>Chloroflexineae</taxon>
        <taxon>Chloroflexaceae</taxon>
        <taxon>Chloroflexus</taxon>
    </lineage>
</organism>
<keyword evidence="5" id="KW-1185">Reference proteome</keyword>
<protein>
    <submittedName>
        <fullName evidence="4">Methyltransferase small</fullName>
    </submittedName>
</protein>
<dbReference type="InterPro" id="IPR007848">
    <property type="entry name" value="Small_mtfrase_dom"/>
</dbReference>
<dbReference type="InParanoid" id="A9WGP8"/>
<sequence length="207" mass="23023">MNSNLVPFDPYYKKRITYVWRGQQFAFDVAHTIFSSFQIDEGTDLLLRLIEPAFPEPQRILDVGCGCGVIGICLARRFPQADVTLVDKDLLAVRYARHNAELNATTNVTVLGSVGLSEAPPGPYDLIVSNIPAKIGDYAIEHEFILEPLRHLRPGGEYWFVVVSGLNHLIPRLGPRHNLRLKEIKKRAGHSVYRIIAPAATVPTGGL</sequence>
<dbReference type="InterPro" id="IPR029063">
    <property type="entry name" value="SAM-dependent_MTases_sf"/>
</dbReference>
<dbReference type="InterPro" id="IPR046977">
    <property type="entry name" value="RsmC/RlmG"/>
</dbReference>
<dbReference type="GO" id="GO:0070475">
    <property type="term" value="P:rRNA base methylation"/>
    <property type="evidence" value="ECO:0000318"/>
    <property type="project" value="GO_Central"/>
</dbReference>
<evidence type="ECO:0000256" key="2">
    <source>
        <dbReference type="ARBA" id="ARBA00022679"/>
    </source>
</evidence>